<feature type="domain" description="SLH" evidence="1">
    <location>
        <begin position="342"/>
        <end position="405"/>
    </location>
</feature>
<sequence>MKPSVLQKTAHFTVLMMMLSFVLPVLAYAGTGFKDLTYKNGTVTGTVYSDVYSSSVTPSVYFYDPSGNYLGVTTATYTVYDGVYNYGFTLNNVSTFDYVQVYGPKGTGFNVADSVYQSVYLTTDPGNSGGGGGCCAGGGGGGSPSTGSESIQVGADGSVNADTLKSSFEKYDTVTLNLSGDSVSIPAKALESFASDTDKLLKVTNANGTYNIPLHVLKLSDLAAKVAVTVSELTVKITIAKADTATSSAVDAAAKQLGGSVLAQPVDFNIVGVGKDGKTAAPDFGSHYLSRVLPLSGSENLSRATGVLYNPATGKLSFVPTLFTDKQATLKRNGSSLYAVIQLDKSFADISGHWAQPYVELLANKLVVDGVTDTSFQPERSITRAEFAALVVRALGLEPSGSAGSFQDVAASDWFAGVVGTAAAAKLIDGYEDGTFRPNATINREELAAMVVRALAYAKAKPDVTPTEQAALLAKFKDSGTIVWAQHELAVAIHAGIIDGMTSDTLGARQDATRAQSAAMLKRLLVKANFINE</sequence>
<name>A0A7X3CTI1_9BACL</name>
<organism evidence="2 3">
    <name type="scientific">Paenibacillus validus</name>
    <dbReference type="NCBI Taxonomy" id="44253"/>
    <lineage>
        <taxon>Bacteria</taxon>
        <taxon>Bacillati</taxon>
        <taxon>Bacillota</taxon>
        <taxon>Bacilli</taxon>
        <taxon>Bacillales</taxon>
        <taxon>Paenibacillaceae</taxon>
        <taxon>Paenibacillus</taxon>
    </lineage>
</organism>
<feature type="domain" description="SLH" evidence="1">
    <location>
        <begin position="472"/>
        <end position="533"/>
    </location>
</feature>
<dbReference type="PANTHER" id="PTHR43308">
    <property type="entry name" value="OUTER MEMBRANE PROTEIN ALPHA-RELATED"/>
    <property type="match status" value="1"/>
</dbReference>
<evidence type="ECO:0000259" key="1">
    <source>
        <dbReference type="PROSITE" id="PS51272"/>
    </source>
</evidence>
<dbReference type="InterPro" id="IPR051465">
    <property type="entry name" value="Cell_Envelope_Struct_Comp"/>
</dbReference>
<proteinExistence type="predicted"/>
<feature type="domain" description="SLH" evidence="1">
    <location>
        <begin position="406"/>
        <end position="465"/>
    </location>
</feature>
<dbReference type="PROSITE" id="PS51272">
    <property type="entry name" value="SLH"/>
    <property type="match status" value="3"/>
</dbReference>
<comment type="caution">
    <text evidence="2">The sequence shown here is derived from an EMBL/GenBank/DDBJ whole genome shotgun (WGS) entry which is preliminary data.</text>
</comment>
<dbReference type="InterPro" id="IPR001119">
    <property type="entry name" value="SLH_dom"/>
</dbReference>
<accession>A0A7X3CTI1</accession>
<protein>
    <submittedName>
        <fullName evidence="2">S-layer homology domain-containing protein</fullName>
    </submittedName>
</protein>
<dbReference type="EMBL" id="WNZX01000007">
    <property type="protein sequence ID" value="MUG71112.1"/>
    <property type="molecule type" value="Genomic_DNA"/>
</dbReference>
<evidence type="ECO:0000313" key="2">
    <source>
        <dbReference type="EMBL" id="MUG71112.1"/>
    </source>
</evidence>
<keyword evidence="3" id="KW-1185">Reference proteome</keyword>
<evidence type="ECO:0000313" key="3">
    <source>
        <dbReference type="Proteomes" id="UP000450917"/>
    </source>
</evidence>
<dbReference type="PANTHER" id="PTHR43308:SF5">
    <property type="entry name" value="S-LAYER PROTEIN _ PEPTIDOGLYCAN ENDO-BETA-N-ACETYLGLUCOSAMINIDASE"/>
    <property type="match status" value="1"/>
</dbReference>
<dbReference type="AlphaFoldDB" id="A0A7X3CTI1"/>
<dbReference type="Pfam" id="PF00395">
    <property type="entry name" value="SLH"/>
    <property type="match status" value="3"/>
</dbReference>
<dbReference type="Proteomes" id="UP000450917">
    <property type="component" value="Unassembled WGS sequence"/>
</dbReference>
<reference evidence="2 3" key="1">
    <citation type="submission" date="2019-11" db="EMBL/GenBank/DDBJ databases">
        <title>Draft genome sequences of five Paenibacillus species of dairy origin.</title>
        <authorList>
            <person name="Olajide A.M."/>
            <person name="Chen S."/>
            <person name="Lapointe G."/>
        </authorList>
    </citation>
    <scope>NUCLEOTIDE SEQUENCE [LARGE SCALE GENOMIC DNA]</scope>
    <source>
        <strain evidence="2 3">2CS3</strain>
    </source>
</reference>
<dbReference type="RefSeq" id="WP_127604935.1">
    <property type="nucleotide sequence ID" value="NZ_JARTHJ010000235.1"/>
</dbReference>
<gene>
    <name evidence="2" type="ORF">GNP93_10500</name>
</gene>